<dbReference type="Proteomes" id="UP000602510">
    <property type="component" value="Unassembled WGS sequence"/>
</dbReference>
<keyword evidence="1" id="KW-0472">Membrane</keyword>
<proteinExistence type="predicted"/>
<evidence type="ECO:0000313" key="2">
    <source>
        <dbReference type="EMBL" id="KAF4033759.1"/>
    </source>
</evidence>
<comment type="caution">
    <text evidence="2">The sequence shown here is derived from an EMBL/GenBank/DDBJ whole genome shotgun (WGS) entry which is preliminary data.</text>
</comment>
<dbReference type="EMBL" id="WSZM01000409">
    <property type="protein sequence ID" value="KAF4033759.1"/>
    <property type="molecule type" value="Genomic_DNA"/>
</dbReference>
<name>A0A833SK72_PHYIN</name>
<evidence type="ECO:0008006" key="4">
    <source>
        <dbReference type="Google" id="ProtNLM"/>
    </source>
</evidence>
<feature type="transmembrane region" description="Helical" evidence="1">
    <location>
        <begin position="60"/>
        <end position="80"/>
    </location>
</feature>
<evidence type="ECO:0000256" key="1">
    <source>
        <dbReference type="SAM" id="Phobius"/>
    </source>
</evidence>
<sequence length="229" mass="25255">MMCYNFILTVTDTHTRHMFRMETVSGQARALRYSRRSKQPSPLSTIKPHRSPSLKQFRKVFAQNLVLVLSGLSAGAFVHIASSIEMQEQWELVLFALCSQTIKLLIQAAAKLYLGRRKRTPSLRTMAIIVAAPTILVDTQLRTVLLCLDSKAMTLAGSVLLAVAKTGLRLLTALLMIHQAHKALAKYPLPRVGVHPQDGVVKILRGQSLLSTTASLLSPELEGSLVFKS</sequence>
<keyword evidence="3" id="KW-1185">Reference proteome</keyword>
<gene>
    <name evidence="2" type="ORF">GN244_ATG14314</name>
</gene>
<evidence type="ECO:0000313" key="3">
    <source>
        <dbReference type="Proteomes" id="UP000602510"/>
    </source>
</evidence>
<reference evidence="2" key="1">
    <citation type="submission" date="2020-04" db="EMBL/GenBank/DDBJ databases">
        <title>Hybrid Assembly of Korean Phytophthora infestans isolates.</title>
        <authorList>
            <person name="Prokchorchik M."/>
            <person name="Lee Y."/>
            <person name="Seo J."/>
            <person name="Cho J.-H."/>
            <person name="Park Y.-E."/>
            <person name="Jang D.-C."/>
            <person name="Im J.-S."/>
            <person name="Choi J.-G."/>
            <person name="Park H.-J."/>
            <person name="Lee G.-B."/>
            <person name="Lee Y.-G."/>
            <person name="Hong S.-Y."/>
            <person name="Cho K."/>
            <person name="Sohn K.H."/>
        </authorList>
    </citation>
    <scope>NUCLEOTIDE SEQUENCE</scope>
    <source>
        <strain evidence="2">KR_1_A1</strain>
    </source>
</reference>
<keyword evidence="1" id="KW-1133">Transmembrane helix</keyword>
<dbReference type="AlphaFoldDB" id="A0A833SK72"/>
<organism evidence="2 3">
    <name type="scientific">Phytophthora infestans</name>
    <name type="common">Potato late blight agent</name>
    <name type="synonym">Botrytis infestans</name>
    <dbReference type="NCBI Taxonomy" id="4787"/>
    <lineage>
        <taxon>Eukaryota</taxon>
        <taxon>Sar</taxon>
        <taxon>Stramenopiles</taxon>
        <taxon>Oomycota</taxon>
        <taxon>Peronosporomycetes</taxon>
        <taxon>Peronosporales</taxon>
        <taxon>Peronosporaceae</taxon>
        <taxon>Phytophthora</taxon>
    </lineage>
</organism>
<protein>
    <recommendedName>
        <fullName evidence="4">Transmembrane protein</fullName>
    </recommendedName>
</protein>
<accession>A0A833SK72</accession>
<feature type="transmembrane region" description="Helical" evidence="1">
    <location>
        <begin position="92"/>
        <end position="114"/>
    </location>
</feature>
<keyword evidence="1" id="KW-0812">Transmembrane</keyword>